<organism evidence="1 2">
    <name type="scientific">Quercus lobata</name>
    <name type="common">Valley oak</name>
    <dbReference type="NCBI Taxonomy" id="97700"/>
    <lineage>
        <taxon>Eukaryota</taxon>
        <taxon>Viridiplantae</taxon>
        <taxon>Streptophyta</taxon>
        <taxon>Embryophyta</taxon>
        <taxon>Tracheophyta</taxon>
        <taxon>Spermatophyta</taxon>
        <taxon>Magnoliopsida</taxon>
        <taxon>eudicotyledons</taxon>
        <taxon>Gunneridae</taxon>
        <taxon>Pentapetalae</taxon>
        <taxon>rosids</taxon>
        <taxon>fabids</taxon>
        <taxon>Fagales</taxon>
        <taxon>Fagaceae</taxon>
        <taxon>Quercus</taxon>
    </lineage>
</organism>
<dbReference type="InParanoid" id="A0A7N2R828"/>
<dbReference type="Gramene" id="QL07p035430:mrna">
    <property type="protein sequence ID" value="QL07p035430:mrna"/>
    <property type="gene ID" value="QL07p035430"/>
</dbReference>
<name>A0A7N2R828_QUELO</name>
<evidence type="ECO:0000313" key="1">
    <source>
        <dbReference type="EnsemblPlants" id="QL07p035430:mrna"/>
    </source>
</evidence>
<reference evidence="1" key="2">
    <citation type="submission" date="2021-01" db="UniProtKB">
        <authorList>
            <consortium name="EnsemblPlants"/>
        </authorList>
    </citation>
    <scope>IDENTIFICATION</scope>
</reference>
<reference evidence="1 2" key="1">
    <citation type="journal article" date="2016" name="G3 (Bethesda)">
        <title>First Draft Assembly and Annotation of the Genome of a California Endemic Oak Quercus lobata Nee (Fagaceae).</title>
        <authorList>
            <person name="Sork V.L."/>
            <person name="Fitz-Gibbon S.T."/>
            <person name="Puiu D."/>
            <person name="Crepeau M."/>
            <person name="Gugger P.F."/>
            <person name="Sherman R."/>
            <person name="Stevens K."/>
            <person name="Langley C.H."/>
            <person name="Pellegrini M."/>
            <person name="Salzberg S.L."/>
        </authorList>
    </citation>
    <scope>NUCLEOTIDE SEQUENCE [LARGE SCALE GENOMIC DNA]</scope>
    <source>
        <strain evidence="1 2">cv. SW786</strain>
    </source>
</reference>
<dbReference type="AlphaFoldDB" id="A0A7N2R828"/>
<protein>
    <submittedName>
        <fullName evidence="1">Uncharacterized protein</fullName>
    </submittedName>
</protein>
<accession>A0A7N2R828</accession>
<evidence type="ECO:0000313" key="2">
    <source>
        <dbReference type="Proteomes" id="UP000594261"/>
    </source>
</evidence>
<proteinExistence type="predicted"/>
<sequence>MDIIWYWAGSLLEKRGVPPIYLILWLVLQDCFRLSSNPSLHVETLRLSRVGLGCKRFKSRENYNLSHCASESKKRIYSENFNSPASNEYATSRFATYEATGVPVPETGGKIRGSAAKQPCHKLLLLCTMMSSIWPNG</sequence>
<dbReference type="EnsemblPlants" id="QL07p035430:mrna">
    <property type="protein sequence ID" value="QL07p035430:mrna"/>
    <property type="gene ID" value="QL07p035430"/>
</dbReference>
<keyword evidence="2" id="KW-1185">Reference proteome</keyword>
<dbReference type="Proteomes" id="UP000594261">
    <property type="component" value="Chromosome 7"/>
</dbReference>
<dbReference type="EMBL" id="LRBV02000007">
    <property type="status" value="NOT_ANNOTATED_CDS"/>
    <property type="molecule type" value="Genomic_DNA"/>
</dbReference>